<dbReference type="InterPro" id="IPR051798">
    <property type="entry name" value="Class-II_PLP-Dep_Aminotrans"/>
</dbReference>
<dbReference type="InterPro" id="IPR015421">
    <property type="entry name" value="PyrdxlP-dep_Trfase_major"/>
</dbReference>
<evidence type="ECO:0000256" key="2">
    <source>
        <dbReference type="ARBA" id="ARBA00012224"/>
    </source>
</evidence>
<dbReference type="InterPro" id="IPR015424">
    <property type="entry name" value="PyrdxlP-dep_Trfase"/>
</dbReference>
<gene>
    <name evidence="7" type="ORF">H9931_00130</name>
</gene>
<evidence type="ECO:0000256" key="4">
    <source>
        <dbReference type="ARBA" id="ARBA00023239"/>
    </source>
</evidence>
<dbReference type="PANTHER" id="PTHR43525:SF1">
    <property type="entry name" value="PROTEIN MALY"/>
    <property type="match status" value="1"/>
</dbReference>
<organism evidence="7 8">
    <name type="scientific">Candidatus Enterocloster excrementigallinarum</name>
    <dbReference type="NCBI Taxonomy" id="2838558"/>
    <lineage>
        <taxon>Bacteria</taxon>
        <taxon>Bacillati</taxon>
        <taxon>Bacillota</taxon>
        <taxon>Clostridia</taxon>
        <taxon>Lachnospirales</taxon>
        <taxon>Lachnospiraceae</taxon>
        <taxon>Enterocloster</taxon>
    </lineage>
</organism>
<dbReference type="SUPFAM" id="SSF53383">
    <property type="entry name" value="PLP-dependent transferases"/>
    <property type="match status" value="1"/>
</dbReference>
<keyword evidence="4 7" id="KW-0456">Lyase</keyword>
<reference evidence="7" key="1">
    <citation type="journal article" date="2021" name="PeerJ">
        <title>Extensive microbial diversity within the chicken gut microbiome revealed by metagenomics and culture.</title>
        <authorList>
            <person name="Gilroy R."/>
            <person name="Ravi A."/>
            <person name="Getino M."/>
            <person name="Pursley I."/>
            <person name="Horton D.L."/>
            <person name="Alikhan N.F."/>
            <person name="Baker D."/>
            <person name="Gharbi K."/>
            <person name="Hall N."/>
            <person name="Watson M."/>
            <person name="Adriaenssens E.M."/>
            <person name="Foster-Nyarko E."/>
            <person name="Jarju S."/>
            <person name="Secka A."/>
            <person name="Antonio M."/>
            <person name="Oren A."/>
            <person name="Chaudhuri R.R."/>
            <person name="La Ragione R."/>
            <person name="Hildebrand F."/>
            <person name="Pallen M.J."/>
        </authorList>
    </citation>
    <scope>NUCLEOTIDE SEQUENCE</scope>
    <source>
        <strain evidence="7">CHK198-12963</strain>
    </source>
</reference>
<proteinExistence type="inferred from homology"/>
<evidence type="ECO:0000313" key="8">
    <source>
        <dbReference type="Proteomes" id="UP000823863"/>
    </source>
</evidence>
<dbReference type="NCBIfam" id="TIGR04350">
    <property type="entry name" value="C_S_lyase_PatB"/>
    <property type="match status" value="1"/>
</dbReference>
<evidence type="ECO:0000259" key="6">
    <source>
        <dbReference type="Pfam" id="PF00155"/>
    </source>
</evidence>
<dbReference type="InterPro" id="IPR027619">
    <property type="entry name" value="C-S_lyase_PatB-like"/>
</dbReference>
<dbReference type="GO" id="GO:0030170">
    <property type="term" value="F:pyridoxal phosphate binding"/>
    <property type="evidence" value="ECO:0007669"/>
    <property type="project" value="InterPro"/>
</dbReference>
<evidence type="ECO:0000256" key="3">
    <source>
        <dbReference type="ARBA" id="ARBA00022898"/>
    </source>
</evidence>
<accession>A0A9D2PR53</accession>
<dbReference type="AlphaFoldDB" id="A0A9D2PR53"/>
<evidence type="ECO:0000313" key="7">
    <source>
        <dbReference type="EMBL" id="HJC65116.1"/>
    </source>
</evidence>
<dbReference type="InterPro" id="IPR004839">
    <property type="entry name" value="Aminotransferase_I/II_large"/>
</dbReference>
<comment type="similarity">
    <text evidence="5">Belongs to the class-II pyridoxal-phosphate-dependent aminotransferase family. MalY/PatB cystathionine beta-lyase subfamily.</text>
</comment>
<dbReference type="Pfam" id="PF00155">
    <property type="entry name" value="Aminotran_1_2"/>
    <property type="match status" value="1"/>
</dbReference>
<keyword evidence="3" id="KW-0663">Pyridoxal phosphate</keyword>
<dbReference type="PANTHER" id="PTHR43525">
    <property type="entry name" value="PROTEIN MALY"/>
    <property type="match status" value="1"/>
</dbReference>
<dbReference type="GO" id="GO:0047804">
    <property type="term" value="F:cysteine-S-conjugate beta-lyase activity"/>
    <property type="evidence" value="ECO:0007669"/>
    <property type="project" value="UniProtKB-EC"/>
</dbReference>
<dbReference type="Proteomes" id="UP000823863">
    <property type="component" value="Unassembled WGS sequence"/>
</dbReference>
<comment type="cofactor">
    <cofactor evidence="1">
        <name>pyridoxal 5'-phosphate</name>
        <dbReference type="ChEBI" id="CHEBI:597326"/>
    </cofactor>
</comment>
<dbReference type="CDD" id="cd00609">
    <property type="entry name" value="AAT_like"/>
    <property type="match status" value="1"/>
</dbReference>
<name>A0A9D2PR53_9FIRM</name>
<protein>
    <recommendedName>
        <fullName evidence="2">cysteine-S-conjugate beta-lyase</fullName>
        <ecNumber evidence="2">4.4.1.13</ecNumber>
    </recommendedName>
</protein>
<reference evidence="7" key="2">
    <citation type="submission" date="2021-04" db="EMBL/GenBank/DDBJ databases">
        <authorList>
            <person name="Gilroy R."/>
        </authorList>
    </citation>
    <scope>NUCLEOTIDE SEQUENCE</scope>
    <source>
        <strain evidence="7">CHK198-12963</strain>
    </source>
</reference>
<feature type="domain" description="Aminotransferase class I/classII large" evidence="6">
    <location>
        <begin position="32"/>
        <end position="381"/>
    </location>
</feature>
<evidence type="ECO:0000256" key="5">
    <source>
        <dbReference type="ARBA" id="ARBA00037974"/>
    </source>
</evidence>
<sequence>MKHNFDEIINRRASECKKYEPSYPQDVIPMWIADTDFAVPKEISEAIQERAQHPCFGYPVESFEFEKAAASWETKRFGWNVDPSWVKYSNGVLPFLMYAIRAFAYPGDQVIIQPPVYPPFFAITRNNGCQLVTNPLVQDADGKYQINFEDLENKLKNPRAKLLFLSNPHNPAMRAFTRKELTRIGELCLKYHVIVISDEIHCDLTYKGYEHIPFGSISEEFAQNSMVLINPSKTFNIAGFRTGAAIIPNKQLRDNIQIMIEDNKNYGRTIFGMLTFITAYEKCEYYADELMEYLEGNKDYLVDFLRERIPEIKLAQPEATYLMWLDCRALNMSQDKLKEFFFEKAKLGLNDGATFGQEGIGFMRMNIACPRATLKEALNRLESAVHSLK</sequence>
<dbReference type="EMBL" id="DWWB01000002">
    <property type="protein sequence ID" value="HJC65116.1"/>
    <property type="molecule type" value="Genomic_DNA"/>
</dbReference>
<dbReference type="Gene3D" id="3.90.1150.10">
    <property type="entry name" value="Aspartate Aminotransferase, domain 1"/>
    <property type="match status" value="1"/>
</dbReference>
<comment type="caution">
    <text evidence="7">The sequence shown here is derived from an EMBL/GenBank/DDBJ whole genome shotgun (WGS) entry which is preliminary data.</text>
</comment>
<dbReference type="InterPro" id="IPR015422">
    <property type="entry name" value="PyrdxlP-dep_Trfase_small"/>
</dbReference>
<dbReference type="EC" id="4.4.1.13" evidence="2"/>
<evidence type="ECO:0000256" key="1">
    <source>
        <dbReference type="ARBA" id="ARBA00001933"/>
    </source>
</evidence>
<dbReference type="Gene3D" id="3.40.640.10">
    <property type="entry name" value="Type I PLP-dependent aspartate aminotransferase-like (Major domain)"/>
    <property type="match status" value="1"/>
</dbReference>